<evidence type="ECO:0000256" key="4">
    <source>
        <dbReference type="ARBA" id="ARBA00023263"/>
    </source>
</evidence>
<keyword evidence="7" id="KW-1185">Reference proteome</keyword>
<dbReference type="PANTHER" id="PTHR33420:SF3">
    <property type="entry name" value="FIMBRIAL SUBUNIT ELFA"/>
    <property type="match status" value="1"/>
</dbReference>
<name>A7ML87_CROS8</name>
<sequence>MMHCKEGIMAVRKTVLSLGAGMLLLLLFSRDALASTSCSYHTGSHAVNVTLPINGTISVGSDASDGRTLYRLHYMPSAPVKIDCLSTDSIPYDVSYDYHWTSTPHALSPWSGSPFPNKVWDTNLPGVGVAVWAQGDKNIAIPGTYYIDTIRPEPNQNVNHTVNSEFWLYLIKTGPIQPGYVNGQDLPSMAIDFIASGAAGSPLNALKINFTGSVNIAALSCTTPDVNVKLGTWSAENDFSGVGSGTEWRDASITLTNCPRAWGIRTNIDANDSGITTMGNASPNPVWITMKPSTTVIDANNGIFSVTPGSDSASGIGIQIAKGNVSDATHEPMALNTYTNNYWNLSTDDVNTHRIPFVARYVQTEDRMRPGKANGAITFTVLYY</sequence>
<gene>
    <name evidence="6" type="ordered locus">ESA_03812</name>
</gene>
<dbReference type="KEGG" id="esa:ESA_03812"/>
<evidence type="ECO:0000256" key="1">
    <source>
        <dbReference type="ARBA" id="ARBA00004561"/>
    </source>
</evidence>
<dbReference type="Proteomes" id="UP000000260">
    <property type="component" value="Chromosome"/>
</dbReference>
<organism evidence="6 7">
    <name type="scientific">Cronobacter sakazakii (strain ATCC BAA-894)</name>
    <name type="common">Enterobacter sakazakii</name>
    <dbReference type="NCBI Taxonomy" id="290339"/>
    <lineage>
        <taxon>Bacteria</taxon>
        <taxon>Pseudomonadati</taxon>
        <taxon>Pseudomonadota</taxon>
        <taxon>Gammaproteobacteria</taxon>
        <taxon>Enterobacterales</taxon>
        <taxon>Enterobacteriaceae</taxon>
        <taxon>Cronobacter</taxon>
    </lineage>
</organism>
<dbReference type="HOGENOM" id="CLU_058392_1_1_6"/>
<comment type="similarity">
    <text evidence="2">Belongs to the fimbrial protein family.</text>
</comment>
<dbReference type="InterPro" id="IPR008966">
    <property type="entry name" value="Adhesion_dom_sf"/>
</dbReference>
<evidence type="ECO:0000313" key="7">
    <source>
        <dbReference type="Proteomes" id="UP000000260"/>
    </source>
</evidence>
<dbReference type="InterPro" id="IPR036937">
    <property type="entry name" value="Adhesion_dom_fimbrial_sf"/>
</dbReference>
<dbReference type="AlphaFoldDB" id="A7ML87"/>
<keyword evidence="4" id="KW-0281">Fimbrium</keyword>
<feature type="domain" description="Fimbrial-type adhesion" evidence="5">
    <location>
        <begin position="208"/>
        <end position="383"/>
    </location>
</feature>
<dbReference type="GO" id="GO:0009289">
    <property type="term" value="C:pilus"/>
    <property type="evidence" value="ECO:0007669"/>
    <property type="project" value="UniProtKB-SubCell"/>
</dbReference>
<comment type="subcellular location">
    <subcellularLocation>
        <location evidence="1">Fimbrium</location>
    </subcellularLocation>
</comment>
<evidence type="ECO:0000313" key="6">
    <source>
        <dbReference type="EMBL" id="ABU78998.1"/>
    </source>
</evidence>
<dbReference type="GO" id="GO:0043709">
    <property type="term" value="P:cell adhesion involved in single-species biofilm formation"/>
    <property type="evidence" value="ECO:0007669"/>
    <property type="project" value="TreeGrafter"/>
</dbReference>
<dbReference type="InterPro" id="IPR000259">
    <property type="entry name" value="Adhesion_dom_fimbrial"/>
</dbReference>
<dbReference type="EMBL" id="CP000783">
    <property type="protein sequence ID" value="ABU78998.1"/>
    <property type="molecule type" value="Genomic_DNA"/>
</dbReference>
<reference evidence="6 7" key="1">
    <citation type="journal article" date="2010" name="PLoS ONE">
        <title>Genome sequence of Cronobacter sakazakii BAA-894 and comparative genomic hybridization analysis with other Cronobacter species.</title>
        <authorList>
            <person name="Kucerova E."/>
            <person name="Clifton S.W."/>
            <person name="Xia X.Q."/>
            <person name="Long F."/>
            <person name="Porwollik S."/>
            <person name="Fulton L."/>
            <person name="Fronick C."/>
            <person name="Minx P."/>
            <person name="Kyung K."/>
            <person name="Warren W."/>
            <person name="Fulton R."/>
            <person name="Feng D."/>
            <person name="Wollam A."/>
            <person name="Shah N."/>
            <person name="Bhonagiri V."/>
            <person name="Nash W.E."/>
            <person name="Hallsworth-Pepin K."/>
            <person name="Wilson R.K."/>
            <person name="McClelland M."/>
            <person name="Forsythe S.J."/>
        </authorList>
    </citation>
    <scope>NUCLEOTIDE SEQUENCE [LARGE SCALE GENOMIC DNA]</scope>
    <source>
        <strain evidence="6 7">ATCC BAA-894</strain>
    </source>
</reference>
<protein>
    <recommendedName>
        <fullName evidence="5">Fimbrial-type adhesion domain-containing protein</fullName>
    </recommendedName>
</protein>
<accession>A7ML87</accession>
<dbReference type="InterPro" id="IPR050263">
    <property type="entry name" value="Bact_Fimbrial_Adh_Pro"/>
</dbReference>
<evidence type="ECO:0000256" key="3">
    <source>
        <dbReference type="ARBA" id="ARBA00022729"/>
    </source>
</evidence>
<keyword evidence="3" id="KW-0732">Signal</keyword>
<dbReference type="Gene3D" id="2.60.40.1090">
    <property type="entry name" value="Fimbrial-type adhesion domain"/>
    <property type="match status" value="1"/>
</dbReference>
<dbReference type="Pfam" id="PF00419">
    <property type="entry name" value="Fimbrial"/>
    <property type="match status" value="1"/>
</dbReference>
<dbReference type="SUPFAM" id="SSF49401">
    <property type="entry name" value="Bacterial adhesins"/>
    <property type="match status" value="1"/>
</dbReference>
<evidence type="ECO:0000256" key="2">
    <source>
        <dbReference type="ARBA" id="ARBA00006671"/>
    </source>
</evidence>
<evidence type="ECO:0000259" key="5">
    <source>
        <dbReference type="Pfam" id="PF00419"/>
    </source>
</evidence>
<dbReference type="PANTHER" id="PTHR33420">
    <property type="entry name" value="FIMBRIAL SUBUNIT ELFA-RELATED"/>
    <property type="match status" value="1"/>
</dbReference>
<proteinExistence type="inferred from homology"/>
<dbReference type="Gene3D" id="2.60.40.3310">
    <property type="match status" value="1"/>
</dbReference>